<keyword evidence="3" id="KW-1185">Reference proteome</keyword>
<feature type="transmembrane region" description="Helical" evidence="1">
    <location>
        <begin position="148"/>
        <end position="165"/>
    </location>
</feature>
<feature type="transmembrane region" description="Helical" evidence="1">
    <location>
        <begin position="92"/>
        <end position="111"/>
    </location>
</feature>
<feature type="transmembrane region" description="Helical" evidence="1">
    <location>
        <begin position="246"/>
        <end position="265"/>
    </location>
</feature>
<name>A0AAP2E018_9BACT</name>
<feature type="transmembrane region" description="Helical" evidence="1">
    <location>
        <begin position="177"/>
        <end position="197"/>
    </location>
</feature>
<keyword evidence="1" id="KW-0472">Membrane</keyword>
<evidence type="ECO:0000313" key="3">
    <source>
        <dbReference type="Proteomes" id="UP001319080"/>
    </source>
</evidence>
<evidence type="ECO:0008006" key="4">
    <source>
        <dbReference type="Google" id="ProtNLM"/>
    </source>
</evidence>
<feature type="transmembrane region" description="Helical" evidence="1">
    <location>
        <begin position="271"/>
        <end position="292"/>
    </location>
</feature>
<feature type="transmembrane region" description="Helical" evidence="1">
    <location>
        <begin position="209"/>
        <end position="234"/>
    </location>
</feature>
<dbReference type="AlphaFoldDB" id="A0AAP2E018"/>
<feature type="transmembrane region" description="Helical" evidence="1">
    <location>
        <begin position="385"/>
        <end position="407"/>
    </location>
</feature>
<protein>
    <recommendedName>
        <fullName evidence="4">Tetratricopeptide repeat protein</fullName>
    </recommendedName>
</protein>
<gene>
    <name evidence="2" type="ORF">KK062_20255</name>
</gene>
<dbReference type="SUPFAM" id="SSF48452">
    <property type="entry name" value="TPR-like"/>
    <property type="match status" value="1"/>
</dbReference>
<dbReference type="InterPro" id="IPR011990">
    <property type="entry name" value="TPR-like_helical_dom_sf"/>
</dbReference>
<dbReference type="Proteomes" id="UP001319080">
    <property type="component" value="Unassembled WGS sequence"/>
</dbReference>
<evidence type="ECO:0000256" key="1">
    <source>
        <dbReference type="SAM" id="Phobius"/>
    </source>
</evidence>
<feature type="transmembrane region" description="Helical" evidence="1">
    <location>
        <begin position="118"/>
        <end position="136"/>
    </location>
</feature>
<reference evidence="2 3" key="1">
    <citation type="submission" date="2021-05" db="EMBL/GenBank/DDBJ databases">
        <title>A Polyphasic approach of four new species of the genus Ohtaekwangia: Ohtaekwangia histidinii sp. nov., Ohtaekwangia cretensis sp. nov., Ohtaekwangia indiensis sp. nov., Ohtaekwangia reichenbachii sp. nov. from diverse environment.</title>
        <authorList>
            <person name="Octaviana S."/>
        </authorList>
    </citation>
    <scope>NUCLEOTIDE SEQUENCE [LARGE SCALE GENOMIC DNA]</scope>
    <source>
        <strain evidence="2 3">PWU5</strain>
    </source>
</reference>
<sequence length="979" mass="110411">MQSRFFWKLWPRGERRLWYGAALLFFASLTFLWFSYFQGLDGILTWDNVQEQKVVETNVHIFRLGPFQLQVPAESYVVFDYFNGSMLTPNTTASYIFLAVLAIGLTVLITVISTMERFWFLMAMGIFILLLVALRLEVLGLMGQYNRIPIVVVLIVYTVPAFYFARFAAHISPGLRLLVFAAVTAVLGGLVAMLSSVEQPFHHLAVTAYAPALVLSVLFIILVAHEIFAGFLAITSGGSSKSLRHFCIISLIYFANLVITCMHRLELIDWNFVYINLYLLLTVSAVLGIWGFRHREPIYADIIAFRPAGAYFYLALGAICFATVGQLLGNANGPALEIVGDAIIFSHTAYGVIFVTYIFSNFILMMARSMQVYKVLYTPNRMPYFTYRLAGTIAMLGFVFVSDWHAYIYNGMAGFYNATGDLYAQLGNEQYAQSFYEQSSHYAPYSNRAHYALGTMKAAQLDFEGAQQHYAAANLVNPTPYSLANAANLLSWQGDTFGAIESLRLAHRQFANSGPILNNLGRAYTATHNIDSSLVYLSRAKEKAVSKDAAETNFFALVAAERIPFFKTDSTLSAFGAKAPSTQANALALASLYRDTLRQDIRPLANTVLNLQTATLLNNYILYHVRSLDTTFLNAAYRLAADSVNASYSEALKATLSYGYYHQGNVAQALQLLAEQVYLSQAHQGKFNYIMGLWALDQGDPERASSYFTYADTYDYKDAKFYNAIALTEARSPEALAAWYVVSTGPDENQRAIAASIQKILVLPVQYALELNDAEKYQFCRYRLDLPDSALFDRLANTFENANYKAQALLDRSRRYYQAEEFIPAIKLFQRIAGLELTDALLYDDVQQFELRMLAARRELRALAGQINKGVTFDYRRPLEKIFYTALLSESSGDTTKARQHYAVLARYNPYYEEGILAAADYYRRHNPKDTRPYTILSEAIQVNANSYRLLKAYAEEAWRQGLDEYAVNAEERLRVIRP</sequence>
<proteinExistence type="predicted"/>
<accession>A0AAP2E018</accession>
<dbReference type="Gene3D" id="1.25.40.10">
    <property type="entry name" value="Tetratricopeptide repeat domain"/>
    <property type="match status" value="1"/>
</dbReference>
<feature type="transmembrane region" description="Helical" evidence="1">
    <location>
        <begin position="17"/>
        <end position="36"/>
    </location>
</feature>
<dbReference type="RefSeq" id="WP_254086163.1">
    <property type="nucleotide sequence ID" value="NZ_JAHESE010000024.1"/>
</dbReference>
<feature type="transmembrane region" description="Helical" evidence="1">
    <location>
        <begin position="344"/>
        <end position="364"/>
    </location>
</feature>
<feature type="transmembrane region" description="Helical" evidence="1">
    <location>
        <begin position="304"/>
        <end position="324"/>
    </location>
</feature>
<dbReference type="EMBL" id="JAHESE010000024">
    <property type="protein sequence ID" value="MBT1710588.1"/>
    <property type="molecule type" value="Genomic_DNA"/>
</dbReference>
<keyword evidence="1" id="KW-0812">Transmembrane</keyword>
<keyword evidence="1" id="KW-1133">Transmembrane helix</keyword>
<organism evidence="2 3">
    <name type="scientific">Dawidia cretensis</name>
    <dbReference type="NCBI Taxonomy" id="2782350"/>
    <lineage>
        <taxon>Bacteria</taxon>
        <taxon>Pseudomonadati</taxon>
        <taxon>Bacteroidota</taxon>
        <taxon>Cytophagia</taxon>
        <taxon>Cytophagales</taxon>
        <taxon>Chryseotaleaceae</taxon>
        <taxon>Dawidia</taxon>
    </lineage>
</organism>
<comment type="caution">
    <text evidence="2">The sequence shown here is derived from an EMBL/GenBank/DDBJ whole genome shotgun (WGS) entry which is preliminary data.</text>
</comment>
<evidence type="ECO:0000313" key="2">
    <source>
        <dbReference type="EMBL" id="MBT1710588.1"/>
    </source>
</evidence>